<comment type="caution">
    <text evidence="2">The sequence shown here is derived from an EMBL/GenBank/DDBJ whole genome shotgun (WGS) entry which is preliminary data.</text>
</comment>
<gene>
    <name evidence="2" type="ORF">IC230_06700</name>
</gene>
<dbReference type="InterPro" id="IPR001173">
    <property type="entry name" value="Glyco_trans_2-like"/>
</dbReference>
<dbReference type="RefSeq" id="WP_191038201.1">
    <property type="nucleotide sequence ID" value="NZ_JACXAA010000002.1"/>
</dbReference>
<dbReference type="PANTHER" id="PTHR22916">
    <property type="entry name" value="GLYCOSYLTRANSFERASE"/>
    <property type="match status" value="1"/>
</dbReference>
<name>A0A927AZ72_9BACT</name>
<dbReference type="PANTHER" id="PTHR22916:SF67">
    <property type="entry name" value="COLANIC ACID BIOSYNTHESIS GLYCOSYL TRANSFERASE WCAE-RELATED"/>
    <property type="match status" value="1"/>
</dbReference>
<reference evidence="2" key="1">
    <citation type="submission" date="2020-09" db="EMBL/GenBank/DDBJ databases">
        <authorList>
            <person name="Kim M.K."/>
        </authorList>
    </citation>
    <scope>NUCLEOTIDE SEQUENCE</scope>
    <source>
        <strain evidence="2">BT704</strain>
    </source>
</reference>
<dbReference type="EMBL" id="JACXAA010000002">
    <property type="protein sequence ID" value="MBD2752569.1"/>
    <property type="molecule type" value="Genomic_DNA"/>
</dbReference>
<protein>
    <submittedName>
        <fullName evidence="2">Glycosyltransferase</fullName>
    </submittedName>
</protein>
<organism evidence="2 3">
    <name type="scientific">Spirosoma validum</name>
    <dbReference type="NCBI Taxonomy" id="2771355"/>
    <lineage>
        <taxon>Bacteria</taxon>
        <taxon>Pseudomonadati</taxon>
        <taxon>Bacteroidota</taxon>
        <taxon>Cytophagia</taxon>
        <taxon>Cytophagales</taxon>
        <taxon>Cytophagaceae</taxon>
        <taxon>Spirosoma</taxon>
    </lineage>
</organism>
<sequence>MNTVAVSLITVNLNNKIGLEATINSVLNQSYKNYEFILIDGGSQDGSAELIEHVSDKLTYWVSEKDNGIYHAMNKGIQQAKGTYCLFLNSGDWLVNNAVLATVFSTSPTADMLIGRCRISENGESVFITKPSADLTLKSFIGNTLPHQATFIKTALFNRFGLYEEKYKINADFAFWIRAIVLGNCSIAALDVLISDYNLDGISSSIHENPDIHKEIPLILKEHFPERVLDDYRSWLAEKQDQSSVYFDWIKSKKYRYSVIKLVYKLSRRFTRAVRYVTVKKGDSIPAVE</sequence>
<evidence type="ECO:0000313" key="2">
    <source>
        <dbReference type="EMBL" id="MBD2752569.1"/>
    </source>
</evidence>
<feature type="domain" description="Glycosyltransferase 2-like" evidence="1">
    <location>
        <begin position="7"/>
        <end position="98"/>
    </location>
</feature>
<dbReference type="SUPFAM" id="SSF53448">
    <property type="entry name" value="Nucleotide-diphospho-sugar transferases"/>
    <property type="match status" value="1"/>
</dbReference>
<dbReference type="AlphaFoldDB" id="A0A927AZ72"/>
<dbReference type="Gene3D" id="3.90.550.10">
    <property type="entry name" value="Spore Coat Polysaccharide Biosynthesis Protein SpsA, Chain A"/>
    <property type="match status" value="1"/>
</dbReference>
<keyword evidence="3" id="KW-1185">Reference proteome</keyword>
<proteinExistence type="predicted"/>
<dbReference type="CDD" id="cd06433">
    <property type="entry name" value="GT_2_WfgS_like"/>
    <property type="match status" value="1"/>
</dbReference>
<dbReference type="Proteomes" id="UP000653797">
    <property type="component" value="Unassembled WGS sequence"/>
</dbReference>
<dbReference type="Pfam" id="PF00535">
    <property type="entry name" value="Glycos_transf_2"/>
    <property type="match status" value="1"/>
</dbReference>
<evidence type="ECO:0000313" key="3">
    <source>
        <dbReference type="Proteomes" id="UP000653797"/>
    </source>
</evidence>
<dbReference type="InterPro" id="IPR029044">
    <property type="entry name" value="Nucleotide-diphossugar_trans"/>
</dbReference>
<evidence type="ECO:0000259" key="1">
    <source>
        <dbReference type="Pfam" id="PF00535"/>
    </source>
</evidence>
<accession>A0A927AZ72</accession>
<dbReference type="GO" id="GO:0016758">
    <property type="term" value="F:hexosyltransferase activity"/>
    <property type="evidence" value="ECO:0007669"/>
    <property type="project" value="UniProtKB-ARBA"/>
</dbReference>